<keyword evidence="3" id="KW-1133">Transmembrane helix</keyword>
<proteinExistence type="predicted"/>
<evidence type="ECO:0000256" key="2">
    <source>
        <dbReference type="ARBA" id="ARBA00023136"/>
    </source>
</evidence>
<dbReference type="Gramene" id="Aco018270.1.mrna1">
    <property type="protein sequence ID" value="Aco018270.1.mrna1.cds1"/>
    <property type="gene ID" value="Aco018270.1.path1"/>
</dbReference>
<name>A0A6P5FPK0_ANACO</name>
<evidence type="ECO:0000256" key="1">
    <source>
        <dbReference type="ARBA" id="ARBA00004370"/>
    </source>
</evidence>
<dbReference type="InterPro" id="IPR044839">
    <property type="entry name" value="NDR1-like"/>
</dbReference>
<dbReference type="GeneID" id="109714431"/>
<organism evidence="4 5">
    <name type="scientific">Ananas comosus</name>
    <name type="common">Pineapple</name>
    <name type="synonym">Ananas ananas</name>
    <dbReference type="NCBI Taxonomy" id="4615"/>
    <lineage>
        <taxon>Eukaryota</taxon>
        <taxon>Viridiplantae</taxon>
        <taxon>Streptophyta</taxon>
        <taxon>Embryophyta</taxon>
        <taxon>Tracheophyta</taxon>
        <taxon>Spermatophyta</taxon>
        <taxon>Magnoliopsida</taxon>
        <taxon>Liliopsida</taxon>
        <taxon>Poales</taxon>
        <taxon>Bromeliaceae</taxon>
        <taxon>Bromelioideae</taxon>
        <taxon>Ananas</taxon>
    </lineage>
</organism>
<comment type="subcellular location">
    <subcellularLocation>
        <location evidence="1">Membrane</location>
    </subcellularLocation>
</comment>
<dbReference type="RefSeq" id="XP_020094990.1">
    <property type="nucleotide sequence ID" value="XM_020239401.1"/>
</dbReference>
<protein>
    <submittedName>
        <fullName evidence="5">NDR1/HIN1-like protein 10</fullName>
    </submittedName>
</protein>
<gene>
    <name evidence="5" type="primary">LOC109714431</name>
</gene>
<reference evidence="5" key="2">
    <citation type="submission" date="2025-08" db="UniProtKB">
        <authorList>
            <consortium name="RefSeq"/>
        </authorList>
    </citation>
    <scope>IDENTIFICATION</scope>
    <source>
        <tissue evidence="5">Leaf</tissue>
    </source>
</reference>
<keyword evidence="4" id="KW-1185">Reference proteome</keyword>
<dbReference type="PANTHER" id="PTHR31415">
    <property type="entry name" value="OS05G0367900 PROTEIN"/>
    <property type="match status" value="1"/>
</dbReference>
<reference evidence="4" key="1">
    <citation type="journal article" date="2015" name="Nat. Genet.">
        <title>The pineapple genome and the evolution of CAM photosynthesis.</title>
        <authorList>
            <person name="Ming R."/>
            <person name="VanBuren R."/>
            <person name="Wai C.M."/>
            <person name="Tang H."/>
            <person name="Schatz M.C."/>
            <person name="Bowers J.E."/>
            <person name="Lyons E."/>
            <person name="Wang M.L."/>
            <person name="Chen J."/>
            <person name="Biggers E."/>
            <person name="Zhang J."/>
            <person name="Huang L."/>
            <person name="Zhang L."/>
            <person name="Miao W."/>
            <person name="Zhang J."/>
            <person name="Ye Z."/>
            <person name="Miao C."/>
            <person name="Lin Z."/>
            <person name="Wang H."/>
            <person name="Zhou H."/>
            <person name="Yim W.C."/>
            <person name="Priest H.D."/>
            <person name="Zheng C."/>
            <person name="Woodhouse M."/>
            <person name="Edger P.P."/>
            <person name="Guyot R."/>
            <person name="Guo H.B."/>
            <person name="Guo H."/>
            <person name="Zheng G."/>
            <person name="Singh R."/>
            <person name="Sharma A."/>
            <person name="Min X."/>
            <person name="Zheng Y."/>
            <person name="Lee H."/>
            <person name="Gurtowski J."/>
            <person name="Sedlazeck F.J."/>
            <person name="Harkess A."/>
            <person name="McKain M.R."/>
            <person name="Liao Z."/>
            <person name="Fang J."/>
            <person name="Liu J."/>
            <person name="Zhang X."/>
            <person name="Zhang Q."/>
            <person name="Hu W."/>
            <person name="Qin Y."/>
            <person name="Wang K."/>
            <person name="Chen L.Y."/>
            <person name="Shirley N."/>
            <person name="Lin Y.R."/>
            <person name="Liu L.Y."/>
            <person name="Hernandez A.G."/>
            <person name="Wright C.L."/>
            <person name="Bulone V."/>
            <person name="Tuskan G.A."/>
            <person name="Heath K."/>
            <person name="Zee F."/>
            <person name="Moore P.H."/>
            <person name="Sunkar R."/>
            <person name="Leebens-Mack J.H."/>
            <person name="Mockler T."/>
            <person name="Bennetzen J.L."/>
            <person name="Freeling M."/>
            <person name="Sankoff D."/>
            <person name="Paterson A.H."/>
            <person name="Zhu X."/>
            <person name="Yang X."/>
            <person name="Smith J.A."/>
            <person name="Cushman J.C."/>
            <person name="Paull R.E."/>
            <person name="Yu Q."/>
        </authorList>
    </citation>
    <scope>NUCLEOTIDE SEQUENCE [LARGE SCALE GENOMIC DNA]</scope>
    <source>
        <strain evidence="4">cv. F153</strain>
    </source>
</reference>
<sequence length="194" mass="21861">MRDYTCCCITATCAIVVGLVIVLPIVLTITLNVRPSIEDATLTRFVLVPKPTSISYNLSTVIRLYNPNYYYGIYFDSLEANFLFEGQRFDWVTLPTFYQHPKKTNIFRPVIGGDSIDITLGTTGLDNFVSENRTGVFNLEVQLSAHIRYKPNKYHCELLARCPFTVQLGTGSTGKNSFERAKCDVEYPNASDDC</sequence>
<dbReference type="OrthoDB" id="648668at2759"/>
<dbReference type="Proteomes" id="UP000515123">
    <property type="component" value="Linkage group 1"/>
</dbReference>
<dbReference type="PANTHER" id="PTHR31415:SF4">
    <property type="entry name" value="NDR1_HIN1-LIKE PROTEIN 3"/>
    <property type="match status" value="1"/>
</dbReference>
<evidence type="ECO:0000256" key="3">
    <source>
        <dbReference type="SAM" id="Phobius"/>
    </source>
</evidence>
<accession>A0A6P5FPK0</accession>
<dbReference type="GO" id="GO:0005886">
    <property type="term" value="C:plasma membrane"/>
    <property type="evidence" value="ECO:0007669"/>
    <property type="project" value="TreeGrafter"/>
</dbReference>
<keyword evidence="3" id="KW-0812">Transmembrane</keyword>
<dbReference type="GO" id="GO:0009506">
    <property type="term" value="C:plasmodesma"/>
    <property type="evidence" value="ECO:0007669"/>
    <property type="project" value="TreeGrafter"/>
</dbReference>
<evidence type="ECO:0000313" key="5">
    <source>
        <dbReference type="RefSeq" id="XP_020094990.1"/>
    </source>
</evidence>
<dbReference type="AlphaFoldDB" id="A0A6P5FPK0"/>
<dbReference type="GO" id="GO:0098542">
    <property type="term" value="P:defense response to other organism"/>
    <property type="evidence" value="ECO:0007669"/>
    <property type="project" value="InterPro"/>
</dbReference>
<keyword evidence="2 3" id="KW-0472">Membrane</keyword>
<evidence type="ECO:0000313" key="4">
    <source>
        <dbReference type="Proteomes" id="UP000515123"/>
    </source>
</evidence>
<feature type="transmembrane region" description="Helical" evidence="3">
    <location>
        <begin position="7"/>
        <end position="27"/>
    </location>
</feature>